<dbReference type="InterPro" id="IPR000182">
    <property type="entry name" value="GNAT_dom"/>
</dbReference>
<reference evidence="2 3" key="1">
    <citation type="submission" date="2014-01" db="EMBL/GenBank/DDBJ databases">
        <title>Plasmidome dynamics in the species complex Clostridium novyi sensu lato converts strains of independent lineages into distinctly different pathogens.</title>
        <authorList>
            <person name="Skarin H."/>
            <person name="Segerman B."/>
        </authorList>
    </citation>
    <scope>NUCLEOTIDE SEQUENCE [LARGE SCALE GENOMIC DNA]</scope>
    <source>
        <strain evidence="2 3">DC5</strain>
    </source>
</reference>
<comment type="caution">
    <text evidence="2">The sequence shown here is derived from an EMBL/GenBank/DDBJ whole genome shotgun (WGS) entry which is preliminary data.</text>
</comment>
<sequence>MIKIDEINNKLCDKVITFIEENWSSSIMIFRGKVHNIAKLPGYLYIINGEIQGLITYEIEDEKCEIVSLDSLNENKGIGSNLIEKVIETANYKKCKEVWLITTNDNIRAIRFYQKREFDMSNIYINAVNEARKLKPEIPLRGYDDIPILHEIEFKKDLGEF</sequence>
<dbReference type="AlphaFoldDB" id="A0A0A0IF15"/>
<keyword evidence="2" id="KW-0808">Transferase</keyword>
<dbReference type="SUPFAM" id="SSF55729">
    <property type="entry name" value="Acyl-CoA N-acyltransferases (Nat)"/>
    <property type="match status" value="1"/>
</dbReference>
<dbReference type="EMBL" id="JDRY01000025">
    <property type="protein sequence ID" value="KGN00050.1"/>
    <property type="molecule type" value="Genomic_DNA"/>
</dbReference>
<dbReference type="CDD" id="cd04301">
    <property type="entry name" value="NAT_SF"/>
    <property type="match status" value="1"/>
</dbReference>
<dbReference type="Proteomes" id="UP000030014">
    <property type="component" value="Unassembled WGS sequence"/>
</dbReference>
<evidence type="ECO:0000313" key="2">
    <source>
        <dbReference type="EMBL" id="KGN00050.1"/>
    </source>
</evidence>
<evidence type="ECO:0000259" key="1">
    <source>
        <dbReference type="PROSITE" id="PS51186"/>
    </source>
</evidence>
<accession>A0A0A0IF15</accession>
<dbReference type="FunFam" id="3.40.630.30:FF:000082">
    <property type="entry name" value="Acetyltransferase, GNAT family"/>
    <property type="match status" value="1"/>
</dbReference>
<dbReference type="RefSeq" id="WP_039259309.1">
    <property type="nucleotide sequence ID" value="NZ_JDRY01000025.1"/>
</dbReference>
<dbReference type="Pfam" id="PF00583">
    <property type="entry name" value="Acetyltransf_1"/>
    <property type="match status" value="1"/>
</dbReference>
<protein>
    <submittedName>
        <fullName evidence="2">Acetyltransferase</fullName>
    </submittedName>
</protein>
<feature type="domain" description="N-acetyltransferase" evidence="1">
    <location>
        <begin position="2"/>
        <end position="135"/>
    </location>
</feature>
<dbReference type="PROSITE" id="PS51186">
    <property type="entry name" value="GNAT"/>
    <property type="match status" value="1"/>
</dbReference>
<dbReference type="InterPro" id="IPR016181">
    <property type="entry name" value="Acyl_CoA_acyltransferase"/>
</dbReference>
<proteinExistence type="predicted"/>
<organism evidence="2 3">
    <name type="scientific">Clostridium botulinum C/D str. DC5</name>
    <dbReference type="NCBI Taxonomy" id="1443128"/>
    <lineage>
        <taxon>Bacteria</taxon>
        <taxon>Bacillati</taxon>
        <taxon>Bacillota</taxon>
        <taxon>Clostridia</taxon>
        <taxon>Eubacteriales</taxon>
        <taxon>Clostridiaceae</taxon>
        <taxon>Clostridium</taxon>
    </lineage>
</organism>
<name>A0A0A0IF15_CLOBO</name>
<dbReference type="Gene3D" id="3.40.630.30">
    <property type="match status" value="1"/>
</dbReference>
<gene>
    <name evidence="2" type="ORF">Z955_04825</name>
</gene>
<evidence type="ECO:0000313" key="3">
    <source>
        <dbReference type="Proteomes" id="UP000030014"/>
    </source>
</evidence>
<dbReference type="GO" id="GO:0016747">
    <property type="term" value="F:acyltransferase activity, transferring groups other than amino-acyl groups"/>
    <property type="evidence" value="ECO:0007669"/>
    <property type="project" value="InterPro"/>
</dbReference>